<keyword evidence="1" id="KW-0964">Secreted</keyword>
<feature type="domain" description="Lipid-binding serum glycoprotein C-terminal" evidence="2">
    <location>
        <begin position="1"/>
        <end position="109"/>
    </location>
</feature>
<dbReference type="GO" id="GO:0031663">
    <property type="term" value="P:lipopolysaccharide-mediated signaling pathway"/>
    <property type="evidence" value="ECO:0007669"/>
    <property type="project" value="TreeGrafter"/>
</dbReference>
<comment type="subunit">
    <text evidence="1">When bound to LPS, interacts (via C-terminus) with soluble and membrane-bound CD14.</text>
</comment>
<dbReference type="GO" id="GO:0002281">
    <property type="term" value="P:macrophage activation involved in immune response"/>
    <property type="evidence" value="ECO:0007669"/>
    <property type="project" value="TreeGrafter"/>
</dbReference>
<evidence type="ECO:0000259" key="2">
    <source>
        <dbReference type="Pfam" id="PF02886"/>
    </source>
</evidence>
<dbReference type="Proteomes" id="UP000515140">
    <property type="component" value="Unplaced"/>
</dbReference>
<dbReference type="SUPFAM" id="SSF55394">
    <property type="entry name" value="Bactericidal permeability-increasing protein, BPI"/>
    <property type="match status" value="1"/>
</dbReference>
<gene>
    <name evidence="4" type="primary">LOC110211281</name>
</gene>
<dbReference type="GO" id="GO:0005615">
    <property type="term" value="C:extracellular space"/>
    <property type="evidence" value="ECO:0007669"/>
    <property type="project" value="UniProtKB-UniRule"/>
</dbReference>
<keyword evidence="1" id="KW-0325">Glycoprotein</keyword>
<evidence type="ECO:0000313" key="4">
    <source>
        <dbReference type="RefSeq" id="XP_020846186.1"/>
    </source>
</evidence>
<dbReference type="GO" id="GO:0050829">
    <property type="term" value="P:defense response to Gram-negative bacterium"/>
    <property type="evidence" value="ECO:0007669"/>
    <property type="project" value="UniProtKB-UniRule"/>
</dbReference>
<name>A0A6P5KP88_PHACI</name>
<keyword evidence="1" id="KW-0044">Antibiotic</keyword>
<dbReference type="GO" id="GO:0006953">
    <property type="term" value="P:acute-phase response"/>
    <property type="evidence" value="ECO:0007669"/>
    <property type="project" value="TreeGrafter"/>
</dbReference>
<dbReference type="PANTHER" id="PTHR10504">
    <property type="entry name" value="BACTERICIDAL PERMEABILITY-INCREASING BPI PROTEIN-RELATED"/>
    <property type="match status" value="1"/>
</dbReference>
<dbReference type="GO" id="GO:0045087">
    <property type="term" value="P:innate immune response"/>
    <property type="evidence" value="ECO:0007669"/>
    <property type="project" value="UniProtKB-UniRule"/>
</dbReference>
<dbReference type="KEGG" id="pcw:110211281"/>
<dbReference type="InterPro" id="IPR017943">
    <property type="entry name" value="Bactericidal_perm-incr_a/b_dom"/>
</dbReference>
<keyword evidence="1" id="KW-0399">Innate immunity</keyword>
<keyword evidence="1" id="KW-0732">Signal</keyword>
<dbReference type="GO" id="GO:0050830">
    <property type="term" value="P:defense response to Gram-positive bacterium"/>
    <property type="evidence" value="ECO:0007669"/>
    <property type="project" value="TreeGrafter"/>
</dbReference>
<dbReference type="PANTHER" id="PTHR10504:SF66">
    <property type="entry name" value="LIPOPOLYSACCHARIDE-BINDING PROTEIN"/>
    <property type="match status" value="1"/>
</dbReference>
<proteinExistence type="predicted"/>
<sequence length="115" mass="12501">MNFSITNDMIPPEAGISLNTSSFSNLIPELTSAYPDMLMEFQVFPATSPLLVFSSGNITLKPEIYVEAFVVSPDSLPKSVFLLSVKTKVSAKVMLTSGRITGSIHPARCPQYSKL</sequence>
<dbReference type="GeneID" id="110211281"/>
<keyword evidence="3" id="KW-1185">Reference proteome</keyword>
<dbReference type="InParanoid" id="A0A6P5KP88"/>
<protein>
    <recommendedName>
        <fullName evidence="1">Lipopolysaccharide-binding protein</fullName>
        <shortName evidence="1">LBP</shortName>
    </recommendedName>
</protein>
<accession>A0A6P5KP88</accession>
<comment type="subcellular location">
    <subcellularLocation>
        <location evidence="1">Secreted</location>
    </subcellularLocation>
</comment>
<keyword evidence="1" id="KW-1015">Disulfide bond</keyword>
<dbReference type="GO" id="GO:0043032">
    <property type="term" value="P:positive regulation of macrophage activation"/>
    <property type="evidence" value="ECO:0007669"/>
    <property type="project" value="TreeGrafter"/>
</dbReference>
<dbReference type="InterPro" id="IPR001124">
    <property type="entry name" value="Lipid-bd_serum_glycop_C"/>
</dbReference>
<organism evidence="3 4">
    <name type="scientific">Phascolarctos cinereus</name>
    <name type="common">Koala</name>
    <dbReference type="NCBI Taxonomy" id="38626"/>
    <lineage>
        <taxon>Eukaryota</taxon>
        <taxon>Metazoa</taxon>
        <taxon>Chordata</taxon>
        <taxon>Craniata</taxon>
        <taxon>Vertebrata</taxon>
        <taxon>Euteleostomi</taxon>
        <taxon>Mammalia</taxon>
        <taxon>Metatheria</taxon>
        <taxon>Diprotodontia</taxon>
        <taxon>Phascolarctidae</taxon>
        <taxon>Phascolarctos</taxon>
    </lineage>
</organism>
<dbReference type="Gene3D" id="3.15.20.10">
    <property type="entry name" value="Bactericidal permeability-increasing protein, domain 2"/>
    <property type="match status" value="1"/>
</dbReference>
<dbReference type="InterPro" id="IPR032942">
    <property type="entry name" value="BPI/LBP/Plunc"/>
</dbReference>
<evidence type="ECO:0000256" key="1">
    <source>
        <dbReference type="RuleBase" id="RU369039"/>
    </source>
</evidence>
<dbReference type="GO" id="GO:0001530">
    <property type="term" value="F:lipopolysaccharide binding"/>
    <property type="evidence" value="ECO:0007669"/>
    <property type="project" value="UniProtKB-UniRule"/>
</dbReference>
<keyword evidence="1" id="KW-0391">Immunity</keyword>
<keyword evidence="1" id="KW-0929">Antimicrobial</keyword>
<dbReference type="AlphaFoldDB" id="A0A6P5KP88"/>
<reference evidence="4" key="1">
    <citation type="submission" date="2025-08" db="UniProtKB">
        <authorList>
            <consortium name="RefSeq"/>
        </authorList>
    </citation>
    <scope>IDENTIFICATION</scope>
    <source>
        <tissue evidence="4">Spleen</tissue>
    </source>
</reference>
<dbReference type="RefSeq" id="XP_020846186.1">
    <property type="nucleotide sequence ID" value="XM_020990527.1"/>
</dbReference>
<comment type="function">
    <text evidence="1">Plays a role in the innate immune response. Binds to the lipid A moiety of bacterial lipopolysaccharides (LPS), a glycolipid present in the outer membrane of all Gram-negative bacteria. Acts as an affinity enhancer for CD14, facilitating its association with LPS. Promotes the release of cytokines in response to bacterial lipopolysaccharide.</text>
</comment>
<evidence type="ECO:0000313" key="3">
    <source>
        <dbReference type="Proteomes" id="UP000515140"/>
    </source>
</evidence>
<dbReference type="Pfam" id="PF02886">
    <property type="entry name" value="LBP_BPI_CETP_C"/>
    <property type="match status" value="1"/>
</dbReference>